<evidence type="ECO:0000256" key="3">
    <source>
        <dbReference type="PROSITE-ProRule" id="PRU10141"/>
    </source>
</evidence>
<dbReference type="PROSITE" id="PS00108">
    <property type="entry name" value="PROTEIN_KINASE_ST"/>
    <property type="match status" value="1"/>
</dbReference>
<dbReference type="SMART" id="SM00220">
    <property type="entry name" value="S_TKc"/>
    <property type="match status" value="1"/>
</dbReference>
<feature type="binding site" evidence="3">
    <location>
        <position position="80"/>
    </location>
    <ligand>
        <name>ATP</name>
        <dbReference type="ChEBI" id="CHEBI:30616"/>
    </ligand>
</feature>
<dbReference type="InterPro" id="IPR008271">
    <property type="entry name" value="Ser/Thr_kinase_AS"/>
</dbReference>
<dbReference type="InterPro" id="IPR011009">
    <property type="entry name" value="Kinase-like_dom_sf"/>
</dbReference>
<dbReference type="InterPro" id="IPR017441">
    <property type="entry name" value="Protein_kinase_ATP_BS"/>
</dbReference>
<evidence type="ECO:0000256" key="4">
    <source>
        <dbReference type="SAM" id="Phobius"/>
    </source>
</evidence>
<dbReference type="InterPro" id="IPR011990">
    <property type="entry name" value="TPR-like_helical_dom_sf"/>
</dbReference>
<protein>
    <submittedName>
        <fullName evidence="6">Kinase-like domain-containing protein</fullName>
    </submittedName>
</protein>
<dbReference type="Pfam" id="PF00069">
    <property type="entry name" value="Pkinase"/>
    <property type="match status" value="1"/>
</dbReference>
<evidence type="ECO:0000313" key="6">
    <source>
        <dbReference type="EMBL" id="KAL2801841.1"/>
    </source>
</evidence>
<gene>
    <name evidence="6" type="ORF">BJX63DRAFT_416480</name>
</gene>
<proteinExistence type="predicted"/>
<dbReference type="CDD" id="cd00180">
    <property type="entry name" value="PKc"/>
    <property type="match status" value="1"/>
</dbReference>
<dbReference type="PROSITE" id="PS50011">
    <property type="entry name" value="PROTEIN_KINASE_DOM"/>
    <property type="match status" value="1"/>
</dbReference>
<feature type="transmembrane region" description="Helical" evidence="4">
    <location>
        <begin position="806"/>
        <end position="824"/>
    </location>
</feature>
<dbReference type="Gene3D" id="1.10.510.10">
    <property type="entry name" value="Transferase(Phosphotransferase) domain 1"/>
    <property type="match status" value="1"/>
</dbReference>
<comment type="caution">
    <text evidence="6">The sequence shown here is derived from an EMBL/GenBank/DDBJ whole genome shotgun (WGS) entry which is preliminary data.</text>
</comment>
<organism evidence="6 7">
    <name type="scientific">Aspergillus granulosus</name>
    <dbReference type="NCBI Taxonomy" id="176169"/>
    <lineage>
        <taxon>Eukaryota</taxon>
        <taxon>Fungi</taxon>
        <taxon>Dikarya</taxon>
        <taxon>Ascomycota</taxon>
        <taxon>Pezizomycotina</taxon>
        <taxon>Eurotiomycetes</taxon>
        <taxon>Eurotiomycetidae</taxon>
        <taxon>Eurotiales</taxon>
        <taxon>Aspergillaceae</taxon>
        <taxon>Aspergillus</taxon>
        <taxon>Aspergillus subgen. Nidulantes</taxon>
    </lineage>
</organism>
<reference evidence="6 7" key="1">
    <citation type="submission" date="2024-07" db="EMBL/GenBank/DDBJ databases">
        <title>Section-level genome sequencing and comparative genomics of Aspergillus sections Usti and Cavernicolus.</title>
        <authorList>
            <consortium name="Lawrence Berkeley National Laboratory"/>
            <person name="Nybo J.L."/>
            <person name="Vesth T.C."/>
            <person name="Theobald S."/>
            <person name="Frisvad J.C."/>
            <person name="Larsen T.O."/>
            <person name="Kjaerboelling I."/>
            <person name="Rothschild-Mancinelli K."/>
            <person name="Lyhne E.K."/>
            <person name="Kogle M.E."/>
            <person name="Barry K."/>
            <person name="Clum A."/>
            <person name="Na H."/>
            <person name="Ledsgaard L."/>
            <person name="Lin J."/>
            <person name="Lipzen A."/>
            <person name="Kuo A."/>
            <person name="Riley R."/>
            <person name="Mondo S."/>
            <person name="Labutti K."/>
            <person name="Haridas S."/>
            <person name="Pangalinan J."/>
            <person name="Salamov A.A."/>
            <person name="Simmons B.A."/>
            <person name="Magnuson J.K."/>
            <person name="Chen J."/>
            <person name="Drula E."/>
            <person name="Henrissat B."/>
            <person name="Wiebenga A."/>
            <person name="Lubbers R.J."/>
            <person name="Gomes A.C."/>
            <person name="Makela M.R."/>
            <person name="Stajich J."/>
            <person name="Grigoriev I.V."/>
            <person name="Mortensen U.H."/>
            <person name="De Vries R.P."/>
            <person name="Baker S.E."/>
            <person name="Andersen M.R."/>
        </authorList>
    </citation>
    <scope>NUCLEOTIDE SEQUENCE [LARGE SCALE GENOMIC DNA]</scope>
    <source>
        <strain evidence="6 7">CBS 588.65</strain>
    </source>
</reference>
<evidence type="ECO:0000256" key="1">
    <source>
        <dbReference type="ARBA" id="ARBA00022741"/>
    </source>
</evidence>
<keyword evidence="4" id="KW-0472">Membrane</keyword>
<dbReference type="PANTHER" id="PTHR46082">
    <property type="entry name" value="ATP/GTP-BINDING PROTEIN-RELATED"/>
    <property type="match status" value="1"/>
</dbReference>
<dbReference type="PANTHER" id="PTHR46082:SF6">
    <property type="entry name" value="AAA+ ATPASE DOMAIN-CONTAINING PROTEIN-RELATED"/>
    <property type="match status" value="1"/>
</dbReference>
<keyword evidence="1 3" id="KW-0547">Nucleotide-binding</keyword>
<keyword evidence="4" id="KW-1133">Transmembrane helix</keyword>
<evidence type="ECO:0000313" key="7">
    <source>
        <dbReference type="Proteomes" id="UP001610334"/>
    </source>
</evidence>
<accession>A0ABR4GSJ3</accession>
<dbReference type="InterPro" id="IPR000719">
    <property type="entry name" value="Prot_kinase_dom"/>
</dbReference>
<keyword evidence="2 3" id="KW-0067">ATP-binding</keyword>
<dbReference type="PROSITE" id="PS00107">
    <property type="entry name" value="PROTEIN_KINASE_ATP"/>
    <property type="match status" value="1"/>
</dbReference>
<dbReference type="SUPFAM" id="SSF48452">
    <property type="entry name" value="TPR-like"/>
    <property type="match status" value="2"/>
</dbReference>
<sequence length="825" mass="93915">MSFTNSLFENPRIFFSTPPVQADNTTPPSYNFITLLAVIQHFQIRILRVTWQPNRNLLGRGGTSQINQASMNVQTSFAFKRVSLRDKLDEDESEIFRRLINEITVLRHPAVLNHPHILDLQGICWDIAESDAKIAPHDLVNSEQVWPVLIFETSHFGDLYQFARQTLGRELGLKDRLKMCLEIGGAIAHMQSLSIIHGDIKPQNILVFKNDNDSFTPKVADFGFSIVHPHNDAKIILPLSWPWYAPEIDEFPNFTAEGAAKADMFSFGLLCLWFIFEKYISGVLLLPQAARTLGVVKSYGKSSTELGLLQHLKKKGNGALVEFARQLVDAANELDTEEKQLLHHLFNGCLACDPEKRHINMQHCLNYQDTPEGEATATSPITGIQSPEKYEFKLFTTLGSFYASDYRLRSHILKQLEAIVKRDPTTGLSRELALCYWLRFGGIRAQDRESLVPIPNELGQDNLEALFHSPDPYGGTLLSELSAMGHDMTNLAEPYDTYDRLRLAEKVIKEEIKALEPFFSVPFSMPTLVFYLKFTLTCILRDLGQLEEARRLAIANTDSIQNFRGQDHTDTLSSMRVLASICIEQGQFEEAEVIIAKVIEGQRRTLGEEHPETLKSTEDLAIIYVRQDRYRDAESLQVKVVEINCRTLGQEHPLSLRNLANLAMVYAIMEEEKKSINILSRVVKTLQRILGEDHSDTLMSLGNLAMIHVFGWRLNQAERVLSYVVKQKRRILGPEHPDSLNGAETLAWLWNDLGRHAEARQLMSSCIDIRMKIYGPRHPETREDIELLESWARPWNIARIQISLRIPLLVRGFPVIICIIFLLVN</sequence>
<keyword evidence="7" id="KW-1185">Reference proteome</keyword>
<dbReference type="SUPFAM" id="SSF56112">
    <property type="entry name" value="Protein kinase-like (PK-like)"/>
    <property type="match status" value="1"/>
</dbReference>
<evidence type="ECO:0000259" key="5">
    <source>
        <dbReference type="PROSITE" id="PS50011"/>
    </source>
</evidence>
<dbReference type="EMBL" id="JBFXLT010000237">
    <property type="protein sequence ID" value="KAL2801841.1"/>
    <property type="molecule type" value="Genomic_DNA"/>
</dbReference>
<feature type="domain" description="Protein kinase" evidence="5">
    <location>
        <begin position="52"/>
        <end position="361"/>
    </location>
</feature>
<name>A0ABR4GSJ3_9EURO</name>
<dbReference type="Gene3D" id="1.25.40.10">
    <property type="entry name" value="Tetratricopeptide repeat domain"/>
    <property type="match status" value="2"/>
</dbReference>
<dbReference type="Pfam" id="PF13374">
    <property type="entry name" value="TPR_10"/>
    <property type="match status" value="1"/>
</dbReference>
<dbReference type="Pfam" id="PF13424">
    <property type="entry name" value="TPR_12"/>
    <property type="match status" value="1"/>
</dbReference>
<dbReference type="Gene3D" id="3.30.200.20">
    <property type="entry name" value="Phosphorylase Kinase, domain 1"/>
    <property type="match status" value="1"/>
</dbReference>
<evidence type="ECO:0000256" key="2">
    <source>
        <dbReference type="ARBA" id="ARBA00022840"/>
    </source>
</evidence>
<dbReference type="Proteomes" id="UP001610334">
    <property type="component" value="Unassembled WGS sequence"/>
</dbReference>
<keyword evidence="4" id="KW-0812">Transmembrane</keyword>
<dbReference type="InterPro" id="IPR053137">
    <property type="entry name" value="NLR-like"/>
</dbReference>